<reference evidence="5" key="1">
    <citation type="journal article" date="2015" name="Proc. Natl. Acad. Sci. U.S.A.">
        <title>Networks of energetic and metabolic interactions define dynamics in microbial communities.</title>
        <authorList>
            <person name="Embree M."/>
            <person name="Liu J.K."/>
            <person name="Al-Bassam M.M."/>
            <person name="Zengler K."/>
        </authorList>
    </citation>
    <scope>NUCLEOTIDE SEQUENCE</scope>
</reference>
<comment type="caution">
    <text evidence="5">The sequence shown here is derived from an EMBL/GenBank/DDBJ whole genome shotgun (WGS) entry which is preliminary data.</text>
</comment>
<organism evidence="5">
    <name type="scientific">hydrocarbon metagenome</name>
    <dbReference type="NCBI Taxonomy" id="938273"/>
    <lineage>
        <taxon>unclassified sequences</taxon>
        <taxon>metagenomes</taxon>
        <taxon>ecological metagenomes</taxon>
    </lineage>
</organism>
<comment type="cofactor">
    <cofactor evidence="1">
        <name>FMN</name>
        <dbReference type="ChEBI" id="CHEBI:58210"/>
    </cofactor>
</comment>
<gene>
    <name evidence="5" type="ORF">ASZ90_006388</name>
</gene>
<proteinExistence type="inferred from homology"/>
<sequence>MAKRSFPLSKVYSLLESGPVVLITTQWASKINVMPISWHTMMEFEPPLIGFVMSDQHYSFGPLSATKECVINIPTVNIVEKVVECGNTSGSIVDKFKKFNLTPKPASKVKAPLIDECYANFECRVVDTSMVKKYCFFVVEVVKAWIDHAVKEPLTIHHQGNDDFMVAGKTIKVKSKKK</sequence>
<dbReference type="PANTHER" id="PTHR43567:SF1">
    <property type="entry name" value="FLAVOREDOXIN"/>
    <property type="match status" value="1"/>
</dbReference>
<keyword evidence="2" id="KW-0285">Flavoprotein</keyword>
<feature type="domain" description="Flavin reductase like" evidence="4">
    <location>
        <begin position="13"/>
        <end position="163"/>
    </location>
</feature>
<dbReference type="SUPFAM" id="SSF50475">
    <property type="entry name" value="FMN-binding split barrel"/>
    <property type="match status" value="1"/>
</dbReference>
<dbReference type="AlphaFoldDB" id="A0A0W8FSB7"/>
<dbReference type="Pfam" id="PF01613">
    <property type="entry name" value="Flavin_Reduct"/>
    <property type="match status" value="1"/>
</dbReference>
<evidence type="ECO:0000256" key="1">
    <source>
        <dbReference type="ARBA" id="ARBA00001917"/>
    </source>
</evidence>
<evidence type="ECO:0000259" key="4">
    <source>
        <dbReference type="SMART" id="SM00903"/>
    </source>
</evidence>
<dbReference type="Gene3D" id="2.30.110.10">
    <property type="entry name" value="Electron Transport, Fmn-binding Protein, Chain A"/>
    <property type="match status" value="1"/>
</dbReference>
<accession>A0A0W8FSB7</accession>
<dbReference type="PANTHER" id="PTHR43567">
    <property type="entry name" value="FLAVOREDOXIN-RELATED-RELATED"/>
    <property type="match status" value="1"/>
</dbReference>
<evidence type="ECO:0000256" key="2">
    <source>
        <dbReference type="ARBA" id="ARBA00022630"/>
    </source>
</evidence>
<name>A0A0W8FSB7_9ZZZZ</name>
<evidence type="ECO:0000256" key="3">
    <source>
        <dbReference type="ARBA" id="ARBA00038054"/>
    </source>
</evidence>
<dbReference type="GO" id="GO:0010181">
    <property type="term" value="F:FMN binding"/>
    <property type="evidence" value="ECO:0007669"/>
    <property type="project" value="InterPro"/>
</dbReference>
<dbReference type="InterPro" id="IPR002563">
    <property type="entry name" value="Flavin_Rdtase-like_dom"/>
</dbReference>
<evidence type="ECO:0000313" key="5">
    <source>
        <dbReference type="EMBL" id="KUG23792.1"/>
    </source>
</evidence>
<protein>
    <submittedName>
        <fullName evidence="5">Flavoredoxin</fullName>
    </submittedName>
</protein>
<dbReference type="EMBL" id="LNQE01000886">
    <property type="protein sequence ID" value="KUG23792.1"/>
    <property type="molecule type" value="Genomic_DNA"/>
</dbReference>
<dbReference type="InterPro" id="IPR012349">
    <property type="entry name" value="Split_barrel_FMN-bd"/>
</dbReference>
<comment type="similarity">
    <text evidence="3">Belongs to the flavoredoxin family.</text>
</comment>
<dbReference type="InterPro" id="IPR052174">
    <property type="entry name" value="Flavoredoxin"/>
</dbReference>
<dbReference type="SMART" id="SM00903">
    <property type="entry name" value="Flavin_Reduct"/>
    <property type="match status" value="1"/>
</dbReference>